<dbReference type="InterPro" id="IPR051532">
    <property type="entry name" value="Ester_Hydrolysis_Enzymes"/>
</dbReference>
<name>A0A5C6GAP8_METRR</name>
<feature type="region of interest" description="Disordered" evidence="1">
    <location>
        <begin position="217"/>
        <end position="242"/>
    </location>
</feature>
<dbReference type="InterPro" id="IPR036514">
    <property type="entry name" value="SGNH_hydro_sf"/>
</dbReference>
<gene>
    <name evidence="3" type="ORF">ED733_006565</name>
</gene>
<accession>A0A5C6GAP8</accession>
<feature type="domain" description="SGNH hydrolase-type esterase" evidence="2">
    <location>
        <begin position="10"/>
        <end position="194"/>
    </location>
</feature>
<dbReference type="Gene3D" id="3.40.50.1110">
    <property type="entry name" value="SGNH hydrolase"/>
    <property type="match status" value="1"/>
</dbReference>
<evidence type="ECO:0000256" key="1">
    <source>
        <dbReference type="SAM" id="MobiDB-lite"/>
    </source>
</evidence>
<dbReference type="GO" id="GO:0004622">
    <property type="term" value="F:phosphatidylcholine lysophospholipase activity"/>
    <property type="evidence" value="ECO:0007669"/>
    <property type="project" value="TreeGrafter"/>
</dbReference>
<evidence type="ECO:0000259" key="2">
    <source>
        <dbReference type="Pfam" id="PF13472"/>
    </source>
</evidence>
<dbReference type="Proteomes" id="UP000317257">
    <property type="component" value="Unassembled WGS sequence"/>
</dbReference>
<dbReference type="CDD" id="cd00229">
    <property type="entry name" value="SGNH_hydrolase"/>
    <property type="match status" value="1"/>
</dbReference>
<dbReference type="EMBL" id="SBHS01000011">
    <property type="protein sequence ID" value="TWU74584.1"/>
    <property type="molecule type" value="Genomic_DNA"/>
</dbReference>
<dbReference type="Pfam" id="PF13472">
    <property type="entry name" value="Lipase_GDSL_2"/>
    <property type="match status" value="1"/>
</dbReference>
<evidence type="ECO:0000313" key="4">
    <source>
        <dbReference type="Proteomes" id="UP000317257"/>
    </source>
</evidence>
<organism evidence="3 4">
    <name type="scientific">Metarhizium rileyi (strain RCEF 4871)</name>
    <name type="common">Nomuraea rileyi</name>
    <dbReference type="NCBI Taxonomy" id="1649241"/>
    <lineage>
        <taxon>Eukaryota</taxon>
        <taxon>Fungi</taxon>
        <taxon>Dikarya</taxon>
        <taxon>Ascomycota</taxon>
        <taxon>Pezizomycotina</taxon>
        <taxon>Sordariomycetes</taxon>
        <taxon>Hypocreomycetidae</taxon>
        <taxon>Hypocreales</taxon>
        <taxon>Clavicipitaceae</taxon>
        <taxon>Metarhizium</taxon>
    </lineage>
</organism>
<dbReference type="SUPFAM" id="SSF52266">
    <property type="entry name" value="SGNH hydrolase"/>
    <property type="match status" value="1"/>
</dbReference>
<sequence length="259" mass="29195">MPPKTLSILCFGDSLTSGYYAMGLESYPYSLALAAKIQDALPDTKLQVYTNGKPGDVASFQPFRQRLQAECDKRHHDWVIILGGTNLLVCMLTLGSDLAYRVPPEDMYNSFQLNWDIPLAKGSKVLALTIPECKAQPAWAVQDRCEINSLILKHKEHNYHAFDLHAKLPYHSLSMEDREKYWDDGLHLTDKGYDWMGGHIADGFLATLSSVNAAQAPTPALRSRRPARTHDDSTVFEEESGNPERLNEGYVVVRKKDLW</sequence>
<reference evidence="4" key="1">
    <citation type="submission" date="2018-12" db="EMBL/GenBank/DDBJ databases">
        <title>The complete genome of Metarhizium rileyi, a key fungal pathogen of Lepidoptera.</title>
        <authorList>
            <person name="Binneck E."/>
            <person name="Lastra C.C.L."/>
            <person name="Sosa-Gomez D.R."/>
        </authorList>
    </citation>
    <scope>NUCLEOTIDE SEQUENCE [LARGE SCALE GENOMIC DNA]</scope>
    <source>
        <strain evidence="4">Cep018-CH2</strain>
    </source>
</reference>
<dbReference type="InterPro" id="IPR013830">
    <property type="entry name" value="SGNH_hydro"/>
</dbReference>
<dbReference type="AlphaFoldDB" id="A0A5C6GAP8"/>
<dbReference type="PANTHER" id="PTHR30383">
    <property type="entry name" value="THIOESTERASE 1/PROTEASE 1/LYSOPHOSPHOLIPASE L1"/>
    <property type="match status" value="1"/>
</dbReference>
<comment type="caution">
    <text evidence="3">The sequence shown here is derived from an EMBL/GenBank/DDBJ whole genome shotgun (WGS) entry which is preliminary data.</text>
</comment>
<proteinExistence type="predicted"/>
<evidence type="ECO:0000313" key="3">
    <source>
        <dbReference type="EMBL" id="TWU74584.1"/>
    </source>
</evidence>
<dbReference type="PANTHER" id="PTHR30383:SF19">
    <property type="entry name" value="FIBRONECTIN TYPE-III DOMAIN-CONTAINING PROTEIN"/>
    <property type="match status" value="1"/>
</dbReference>
<protein>
    <recommendedName>
        <fullName evidence="2">SGNH hydrolase-type esterase domain-containing protein</fullName>
    </recommendedName>
</protein>